<comment type="caution">
    <text evidence="1">The sequence shown here is derived from an EMBL/GenBank/DDBJ whole genome shotgun (WGS) entry which is preliminary data.</text>
</comment>
<evidence type="ECO:0000313" key="2">
    <source>
        <dbReference type="Proteomes" id="UP000460318"/>
    </source>
</evidence>
<name>A0A7X3IE50_9BACL</name>
<protein>
    <submittedName>
        <fullName evidence="1">Uncharacterized protein</fullName>
    </submittedName>
</protein>
<accession>A0A7X3IE50</accession>
<dbReference type="AlphaFoldDB" id="A0A7X3IE50"/>
<dbReference type="EMBL" id="WUBI01000001">
    <property type="protein sequence ID" value="MWV42249.1"/>
    <property type="molecule type" value="Genomic_DNA"/>
</dbReference>
<gene>
    <name evidence="1" type="ORF">GRF59_01280</name>
</gene>
<dbReference type="Proteomes" id="UP000460318">
    <property type="component" value="Unassembled WGS sequence"/>
</dbReference>
<sequence length="127" mass="14992">MNEDIHLYYRGIEEKISFFVKELSGIKYLKGSSEVVSDGAYEWETLCPDGERIQHDLYQEYMSVTSLVRTKLEQMNSPYMEQYSQSCEYVADMIQQQSILFVEKIQDVADEIKRQIDIQLFLVMNHT</sequence>
<evidence type="ECO:0000313" key="1">
    <source>
        <dbReference type="EMBL" id="MWV42249.1"/>
    </source>
</evidence>
<dbReference type="RefSeq" id="WP_160495867.1">
    <property type="nucleotide sequence ID" value="NZ_WUBI01000001.1"/>
</dbReference>
<organism evidence="1 2">
    <name type="scientific">Paenibacillus dendrobii</name>
    <dbReference type="NCBI Taxonomy" id="2691084"/>
    <lineage>
        <taxon>Bacteria</taxon>
        <taxon>Bacillati</taxon>
        <taxon>Bacillota</taxon>
        <taxon>Bacilli</taxon>
        <taxon>Bacillales</taxon>
        <taxon>Paenibacillaceae</taxon>
        <taxon>Paenibacillus</taxon>
    </lineage>
</organism>
<reference evidence="1 2" key="1">
    <citation type="submission" date="2019-12" db="EMBL/GenBank/DDBJ databases">
        <title>Paenibacillus sp. nov., an endophytic bacterium isolated from the stem of Dendrobium.</title>
        <authorList>
            <person name="Zhao R."/>
        </authorList>
    </citation>
    <scope>NUCLEOTIDE SEQUENCE [LARGE SCALE GENOMIC DNA]</scope>
    <source>
        <strain evidence="1 2">HJL G12</strain>
    </source>
</reference>
<keyword evidence="2" id="KW-1185">Reference proteome</keyword>
<proteinExistence type="predicted"/>